<dbReference type="EMBL" id="JBHRYC010000082">
    <property type="protein sequence ID" value="MFC3638921.1"/>
    <property type="molecule type" value="Genomic_DNA"/>
</dbReference>
<evidence type="ECO:0000256" key="1">
    <source>
        <dbReference type="SAM" id="MobiDB-lite"/>
    </source>
</evidence>
<dbReference type="Pfam" id="PF11154">
    <property type="entry name" value="DUF2934"/>
    <property type="match status" value="1"/>
</dbReference>
<organism evidence="2 3">
    <name type="scientific">Camelimonas fluminis</name>
    <dbReference type="NCBI Taxonomy" id="1576911"/>
    <lineage>
        <taxon>Bacteria</taxon>
        <taxon>Pseudomonadati</taxon>
        <taxon>Pseudomonadota</taxon>
        <taxon>Alphaproteobacteria</taxon>
        <taxon>Hyphomicrobiales</taxon>
        <taxon>Chelatococcaceae</taxon>
        <taxon>Camelimonas</taxon>
    </lineage>
</organism>
<feature type="region of interest" description="Disordered" evidence="1">
    <location>
        <begin position="49"/>
        <end position="77"/>
    </location>
</feature>
<protein>
    <submittedName>
        <fullName evidence="2">DUF2934 domain-containing protein</fullName>
    </submittedName>
</protein>
<feature type="compositionally biased region" description="Low complexity" evidence="1">
    <location>
        <begin position="56"/>
        <end position="70"/>
    </location>
</feature>
<dbReference type="InterPro" id="IPR021327">
    <property type="entry name" value="DUF2934"/>
</dbReference>
<gene>
    <name evidence="2" type="ORF">ACFONL_16395</name>
</gene>
<evidence type="ECO:0000313" key="3">
    <source>
        <dbReference type="Proteomes" id="UP001595704"/>
    </source>
</evidence>
<name>A0ABV7UKC0_9HYPH</name>
<evidence type="ECO:0000313" key="2">
    <source>
        <dbReference type="EMBL" id="MFC3638921.1"/>
    </source>
</evidence>
<dbReference type="RefSeq" id="WP_244643203.1">
    <property type="nucleotide sequence ID" value="NZ_BNCG01000015.1"/>
</dbReference>
<sequence>MNRDQTIRDAAYAIWEAEGRPHGRDAEHWRLAEERVAASPGEIAAATMPVQRKPRATASRTRTATTAGRKTVSKPKV</sequence>
<proteinExistence type="predicted"/>
<keyword evidence="3" id="KW-1185">Reference proteome</keyword>
<dbReference type="Proteomes" id="UP001595704">
    <property type="component" value="Unassembled WGS sequence"/>
</dbReference>
<comment type="caution">
    <text evidence="2">The sequence shown here is derived from an EMBL/GenBank/DDBJ whole genome shotgun (WGS) entry which is preliminary data.</text>
</comment>
<reference evidence="3" key="1">
    <citation type="journal article" date="2019" name="Int. J. Syst. Evol. Microbiol.">
        <title>The Global Catalogue of Microorganisms (GCM) 10K type strain sequencing project: providing services to taxonomists for standard genome sequencing and annotation.</title>
        <authorList>
            <consortium name="The Broad Institute Genomics Platform"/>
            <consortium name="The Broad Institute Genome Sequencing Center for Infectious Disease"/>
            <person name="Wu L."/>
            <person name="Ma J."/>
        </authorList>
    </citation>
    <scope>NUCLEOTIDE SEQUENCE [LARGE SCALE GENOMIC DNA]</scope>
    <source>
        <strain evidence="3">KCTC 42282</strain>
    </source>
</reference>
<accession>A0ABV7UKC0</accession>